<dbReference type="AlphaFoldDB" id="A0A0C3GNE9"/>
<gene>
    <name evidence="1" type="ORF">PILCRDRAFT_810080</name>
</gene>
<evidence type="ECO:0000313" key="1">
    <source>
        <dbReference type="EMBL" id="KIM92061.1"/>
    </source>
</evidence>
<dbReference type="Proteomes" id="UP000054166">
    <property type="component" value="Unassembled WGS sequence"/>
</dbReference>
<sequence>MANDSAYWLRTHISPTRVNIATSRFCPNSLAVYHLLTAIVQRAAGPHSTMYISPFCGHFVFPAFDGDSDLHCPGWTRVGQARGFSAFLEI</sequence>
<evidence type="ECO:0000313" key="2">
    <source>
        <dbReference type="Proteomes" id="UP000054166"/>
    </source>
</evidence>
<dbReference type="HOGENOM" id="CLU_2441627_0_0_1"/>
<dbReference type="EMBL" id="KN832970">
    <property type="protein sequence ID" value="KIM92061.1"/>
    <property type="molecule type" value="Genomic_DNA"/>
</dbReference>
<keyword evidence="2" id="KW-1185">Reference proteome</keyword>
<reference evidence="1 2" key="1">
    <citation type="submission" date="2014-04" db="EMBL/GenBank/DDBJ databases">
        <authorList>
            <consortium name="DOE Joint Genome Institute"/>
            <person name="Kuo A."/>
            <person name="Tarkka M."/>
            <person name="Buscot F."/>
            <person name="Kohler A."/>
            <person name="Nagy L.G."/>
            <person name="Floudas D."/>
            <person name="Copeland A."/>
            <person name="Barry K.W."/>
            <person name="Cichocki N."/>
            <person name="Veneault-Fourrey C."/>
            <person name="LaButti K."/>
            <person name="Lindquist E.A."/>
            <person name="Lipzen A."/>
            <person name="Lundell T."/>
            <person name="Morin E."/>
            <person name="Murat C."/>
            <person name="Sun H."/>
            <person name="Tunlid A."/>
            <person name="Henrissat B."/>
            <person name="Grigoriev I.V."/>
            <person name="Hibbett D.S."/>
            <person name="Martin F."/>
            <person name="Nordberg H.P."/>
            <person name="Cantor M.N."/>
            <person name="Hua S.X."/>
        </authorList>
    </citation>
    <scope>NUCLEOTIDE SEQUENCE [LARGE SCALE GENOMIC DNA]</scope>
    <source>
        <strain evidence="1 2">F 1598</strain>
    </source>
</reference>
<dbReference type="InParanoid" id="A0A0C3GNE9"/>
<organism evidence="1 2">
    <name type="scientific">Piloderma croceum (strain F 1598)</name>
    <dbReference type="NCBI Taxonomy" id="765440"/>
    <lineage>
        <taxon>Eukaryota</taxon>
        <taxon>Fungi</taxon>
        <taxon>Dikarya</taxon>
        <taxon>Basidiomycota</taxon>
        <taxon>Agaricomycotina</taxon>
        <taxon>Agaricomycetes</taxon>
        <taxon>Agaricomycetidae</taxon>
        <taxon>Atheliales</taxon>
        <taxon>Atheliaceae</taxon>
        <taxon>Piloderma</taxon>
    </lineage>
</organism>
<accession>A0A0C3GNE9</accession>
<reference evidence="2" key="2">
    <citation type="submission" date="2015-01" db="EMBL/GenBank/DDBJ databases">
        <title>Evolutionary Origins and Diversification of the Mycorrhizal Mutualists.</title>
        <authorList>
            <consortium name="DOE Joint Genome Institute"/>
            <consortium name="Mycorrhizal Genomics Consortium"/>
            <person name="Kohler A."/>
            <person name="Kuo A."/>
            <person name="Nagy L.G."/>
            <person name="Floudas D."/>
            <person name="Copeland A."/>
            <person name="Barry K.W."/>
            <person name="Cichocki N."/>
            <person name="Veneault-Fourrey C."/>
            <person name="LaButti K."/>
            <person name="Lindquist E.A."/>
            <person name="Lipzen A."/>
            <person name="Lundell T."/>
            <person name="Morin E."/>
            <person name="Murat C."/>
            <person name="Riley R."/>
            <person name="Ohm R."/>
            <person name="Sun H."/>
            <person name="Tunlid A."/>
            <person name="Henrissat B."/>
            <person name="Grigoriev I.V."/>
            <person name="Hibbett D.S."/>
            <person name="Martin F."/>
        </authorList>
    </citation>
    <scope>NUCLEOTIDE SEQUENCE [LARGE SCALE GENOMIC DNA]</scope>
    <source>
        <strain evidence="2">F 1598</strain>
    </source>
</reference>
<name>A0A0C3GNE9_PILCF</name>
<proteinExistence type="predicted"/>
<protein>
    <submittedName>
        <fullName evidence="1">Uncharacterized protein</fullName>
    </submittedName>
</protein>